<comment type="similarity">
    <text evidence="2">Belongs to the glycosyl hydrolase 20 family.</text>
</comment>
<keyword evidence="4" id="KW-0378">Hydrolase</keyword>
<evidence type="ECO:0000256" key="3">
    <source>
        <dbReference type="ARBA" id="ARBA00012663"/>
    </source>
</evidence>
<dbReference type="InterPro" id="IPR025705">
    <property type="entry name" value="Beta_hexosaminidase_sua/sub"/>
</dbReference>
<dbReference type="CDD" id="cd06563">
    <property type="entry name" value="GH20_chitobiase-like"/>
    <property type="match status" value="1"/>
</dbReference>
<reference evidence="9 10" key="1">
    <citation type="submission" date="2016-10" db="EMBL/GenBank/DDBJ databases">
        <authorList>
            <person name="de Groot N.N."/>
        </authorList>
    </citation>
    <scope>NUCLEOTIDE SEQUENCE [LARGE SCALE GENOMIC DNA]</scope>
    <source>
        <strain evidence="9 10">DSM 10495</strain>
    </source>
</reference>
<dbReference type="InterPro" id="IPR029018">
    <property type="entry name" value="Hex-like_dom2"/>
</dbReference>
<evidence type="ECO:0000313" key="9">
    <source>
        <dbReference type="EMBL" id="SEC19501.1"/>
    </source>
</evidence>
<dbReference type="EC" id="3.2.1.52" evidence="3"/>
<dbReference type="Proteomes" id="UP000182652">
    <property type="component" value="Unassembled WGS sequence"/>
</dbReference>
<dbReference type="PRINTS" id="PR00738">
    <property type="entry name" value="GLHYDRLASE20"/>
</dbReference>
<evidence type="ECO:0000256" key="2">
    <source>
        <dbReference type="ARBA" id="ARBA00006285"/>
    </source>
</evidence>
<evidence type="ECO:0000313" key="10">
    <source>
        <dbReference type="Proteomes" id="UP000182652"/>
    </source>
</evidence>
<evidence type="ECO:0000256" key="1">
    <source>
        <dbReference type="ARBA" id="ARBA00001231"/>
    </source>
</evidence>
<dbReference type="PANTHER" id="PTHR22600:SF57">
    <property type="entry name" value="BETA-N-ACETYLHEXOSAMINIDASE"/>
    <property type="match status" value="1"/>
</dbReference>
<organism evidence="9 10">
    <name type="scientific">Arthrobacter woluwensis</name>
    <dbReference type="NCBI Taxonomy" id="156980"/>
    <lineage>
        <taxon>Bacteria</taxon>
        <taxon>Bacillati</taxon>
        <taxon>Actinomycetota</taxon>
        <taxon>Actinomycetes</taxon>
        <taxon>Micrococcales</taxon>
        <taxon>Micrococcaceae</taxon>
        <taxon>Arthrobacter</taxon>
    </lineage>
</organism>
<evidence type="ECO:0000256" key="5">
    <source>
        <dbReference type="ARBA" id="ARBA00023295"/>
    </source>
</evidence>
<dbReference type="Pfam" id="PF02838">
    <property type="entry name" value="Glyco_hydro_20b"/>
    <property type="match status" value="1"/>
</dbReference>
<feature type="active site" description="Proton donor" evidence="6">
    <location>
        <position position="318"/>
    </location>
</feature>
<dbReference type="STRING" id="156980.SAMN04489745_2300"/>
<dbReference type="InterPro" id="IPR015883">
    <property type="entry name" value="Glyco_hydro_20_cat"/>
</dbReference>
<dbReference type="Gene3D" id="3.30.379.10">
    <property type="entry name" value="Chitobiase/beta-hexosaminidase domain 2-like"/>
    <property type="match status" value="1"/>
</dbReference>
<feature type="domain" description="Glycoside hydrolase family 20 catalytic" evidence="7">
    <location>
        <begin position="140"/>
        <end position="489"/>
    </location>
</feature>
<dbReference type="SUPFAM" id="SSF55545">
    <property type="entry name" value="beta-N-acetylhexosaminidase-like domain"/>
    <property type="match status" value="1"/>
</dbReference>
<dbReference type="GO" id="GO:0005975">
    <property type="term" value="P:carbohydrate metabolic process"/>
    <property type="evidence" value="ECO:0007669"/>
    <property type="project" value="InterPro"/>
</dbReference>
<protein>
    <recommendedName>
        <fullName evidence="3">beta-N-acetylhexosaminidase</fullName>
        <ecNumber evidence="3">3.2.1.52</ecNumber>
    </recommendedName>
</protein>
<evidence type="ECO:0000259" key="7">
    <source>
        <dbReference type="Pfam" id="PF00728"/>
    </source>
</evidence>
<dbReference type="PIRSF" id="PIRSF001093">
    <property type="entry name" value="B-hxosamndse_ab_euk"/>
    <property type="match status" value="1"/>
</dbReference>
<dbReference type="RefSeq" id="WP_066212839.1">
    <property type="nucleotide sequence ID" value="NZ_FNSN01000003.1"/>
</dbReference>
<dbReference type="PANTHER" id="PTHR22600">
    <property type="entry name" value="BETA-HEXOSAMINIDASE"/>
    <property type="match status" value="1"/>
</dbReference>
<sequence length="558" mass="61764">MRIPPLVPAPESLELLSGHLPVPARLAFATDLQTDDPGWALLRHQAEDWLGVRLDDADPEDALLLVSADPSLTPGAYRLDIDELIRVEAADLDGVRHAWQTLRQLSGPEAFVPQGSARRRAHGRTVHSLPRLRVADAPRFAHRGVLLDVARHFMPFSELLRFIDLLAAHKLNVLHLHLSDDQGWRFEVKAFPRLTEVASWRRDTPVAYDTPDLKHALMAGHPHGGFYTQSQLREAVAYAAERGITIVPEIDLPGHSVAAIAAYPFLGVGSPDVEVSTRWGVSDCILDPSERTLDFYRTVLDELVSVFPSPTIHLGGDEVPYTRWEESPEIVARAQELGLASVASLHGWFLGRLADHLAGHGRQTGVWHEAIGEALPQSAIVNAWLGVDTVELSLERGHRTVISQHEFTYLDYRESDHPDEPSAFWPVLPLDKVHGFDPVPDRIAALERDHGGAVAGVQAQLWSEYLVDQRIRDFHAFPRLCAFSEVAWCTRKPGFEDFLSRLTGDPEIPGHLARLKAAGVGFRPLEGPEPWRARPDVARFRAEHAPAAPAAPDATPGE</sequence>
<evidence type="ECO:0000259" key="8">
    <source>
        <dbReference type="Pfam" id="PF02838"/>
    </source>
</evidence>
<keyword evidence="10" id="KW-1185">Reference proteome</keyword>
<dbReference type="GO" id="GO:0016020">
    <property type="term" value="C:membrane"/>
    <property type="evidence" value="ECO:0007669"/>
    <property type="project" value="TreeGrafter"/>
</dbReference>
<dbReference type="InterPro" id="IPR015882">
    <property type="entry name" value="HEX_bac_N"/>
</dbReference>
<proteinExistence type="inferred from homology"/>
<evidence type="ECO:0000256" key="4">
    <source>
        <dbReference type="ARBA" id="ARBA00022801"/>
    </source>
</evidence>
<dbReference type="EMBL" id="FNSN01000003">
    <property type="protein sequence ID" value="SEC19501.1"/>
    <property type="molecule type" value="Genomic_DNA"/>
</dbReference>
<evidence type="ECO:0000256" key="6">
    <source>
        <dbReference type="PIRSR" id="PIRSR625705-1"/>
    </source>
</evidence>
<dbReference type="GO" id="GO:0030203">
    <property type="term" value="P:glycosaminoglycan metabolic process"/>
    <property type="evidence" value="ECO:0007669"/>
    <property type="project" value="TreeGrafter"/>
</dbReference>
<gene>
    <name evidence="9" type="ORF">SAMN04489745_2300</name>
</gene>
<dbReference type="SUPFAM" id="SSF51445">
    <property type="entry name" value="(Trans)glycosidases"/>
    <property type="match status" value="1"/>
</dbReference>
<dbReference type="InterPro" id="IPR017853">
    <property type="entry name" value="GH"/>
</dbReference>
<feature type="domain" description="Beta-hexosaminidase bacterial type N-terminal" evidence="8">
    <location>
        <begin position="4"/>
        <end position="118"/>
    </location>
</feature>
<dbReference type="Pfam" id="PF00728">
    <property type="entry name" value="Glyco_hydro_20"/>
    <property type="match status" value="1"/>
</dbReference>
<name>A0A1H4QIZ9_9MICC</name>
<accession>A0A1H4QIZ9</accession>
<dbReference type="AlphaFoldDB" id="A0A1H4QIZ9"/>
<keyword evidence="5" id="KW-0326">Glycosidase</keyword>
<comment type="catalytic activity">
    <reaction evidence="1">
        <text>Hydrolysis of terminal non-reducing N-acetyl-D-hexosamine residues in N-acetyl-beta-D-hexosaminides.</text>
        <dbReference type="EC" id="3.2.1.52"/>
    </reaction>
</comment>
<dbReference type="GO" id="GO:0004563">
    <property type="term" value="F:beta-N-acetylhexosaminidase activity"/>
    <property type="evidence" value="ECO:0007669"/>
    <property type="project" value="UniProtKB-EC"/>
</dbReference>
<dbReference type="Gene3D" id="3.20.20.80">
    <property type="entry name" value="Glycosidases"/>
    <property type="match status" value="1"/>
</dbReference>